<dbReference type="RefSeq" id="WP_353893646.1">
    <property type="nucleotide sequence ID" value="NZ_CP159485.1"/>
</dbReference>
<feature type="transmembrane region" description="Helical" evidence="1">
    <location>
        <begin position="89"/>
        <end position="120"/>
    </location>
</feature>
<keyword evidence="1" id="KW-0812">Transmembrane</keyword>
<feature type="transmembrane region" description="Helical" evidence="1">
    <location>
        <begin position="171"/>
        <end position="189"/>
    </location>
</feature>
<keyword evidence="1" id="KW-0472">Membrane</keyword>
<dbReference type="AlphaFoldDB" id="A0AAU8HUQ9"/>
<protein>
    <submittedName>
        <fullName evidence="2">Uncharacterized protein</fullName>
    </submittedName>
</protein>
<gene>
    <name evidence="2" type="ORF">PRVXH_000399</name>
</gene>
<feature type="transmembrane region" description="Helical" evidence="1">
    <location>
        <begin position="21"/>
        <end position="42"/>
    </location>
</feature>
<evidence type="ECO:0000313" key="2">
    <source>
        <dbReference type="EMBL" id="XCI29097.1"/>
    </source>
</evidence>
<accession>A0AAU8HUQ9</accession>
<dbReference type="EMBL" id="CP159485">
    <property type="protein sequence ID" value="XCI29097.1"/>
    <property type="molecule type" value="Genomic_DNA"/>
</dbReference>
<feature type="transmembrane region" description="Helical" evidence="1">
    <location>
        <begin position="62"/>
        <end position="80"/>
    </location>
</feature>
<sequence length="213" mass="24010">MNLQINSIKGKVANSLYRIQMGWTLWYIGILLGIQVIVFYFTSDVQEANFNFMYFISQPSKIYMLVIGIILFFNFFGYFIKNGVTRKDYFVGSAIAAGGVALSIILIGLIISAIIYITGIFPSSLEMDIIDQSLGLVKQITALSLLLYGYYIAGWIVAAGFYGFSGWYKSASIVVAALFAGIINTIWQGDVDFPLYLVYSYSIRRWGLEYTYF</sequence>
<feature type="transmembrane region" description="Helical" evidence="1">
    <location>
        <begin position="140"/>
        <end position="164"/>
    </location>
</feature>
<keyword evidence="1" id="KW-1133">Transmembrane helix</keyword>
<organism evidence="2">
    <name type="scientific">Proteinivorax hydrogeniformans</name>
    <dbReference type="NCBI Taxonomy" id="1826727"/>
    <lineage>
        <taxon>Bacteria</taxon>
        <taxon>Bacillati</taxon>
        <taxon>Bacillota</taxon>
        <taxon>Clostridia</taxon>
        <taxon>Eubacteriales</taxon>
        <taxon>Proteinivoracaceae</taxon>
        <taxon>Proteinivorax</taxon>
    </lineage>
</organism>
<proteinExistence type="predicted"/>
<name>A0AAU8HUQ9_9FIRM</name>
<reference evidence="2" key="1">
    <citation type="journal article" date="2018" name="Antonie Van Leeuwenhoek">
        <title>Proteinivorax hydrogeniformans sp. nov., an anaerobic, haloalkaliphilic bacterium fermenting proteinaceous compounds with high hydrogen production.</title>
        <authorList>
            <person name="Boltyanskaya Y."/>
            <person name="Detkova E."/>
            <person name="Pimenov N."/>
            <person name="Kevbrin V."/>
        </authorList>
    </citation>
    <scope>NUCLEOTIDE SEQUENCE</scope>
    <source>
        <strain evidence="2">Z-710</strain>
    </source>
</reference>
<reference evidence="2" key="2">
    <citation type="submission" date="2024-06" db="EMBL/GenBank/DDBJ databases">
        <authorList>
            <person name="Petrova K.O."/>
            <person name="Toshchakov S.V."/>
            <person name="Boltjanskaja Y.V."/>
            <person name="Kevbrin V.V."/>
        </authorList>
    </citation>
    <scope>NUCLEOTIDE SEQUENCE</scope>
    <source>
        <strain evidence="2">Z-710</strain>
    </source>
</reference>
<evidence type="ECO:0000256" key="1">
    <source>
        <dbReference type="SAM" id="Phobius"/>
    </source>
</evidence>